<dbReference type="AlphaFoldDB" id="A0AAN7P5M9"/>
<reference evidence="2" key="1">
    <citation type="submission" date="2023-01" db="EMBL/GenBank/DDBJ databases">
        <title>Key to firefly adult light organ development and bioluminescence: homeobox transcription factors regulate luciferase expression and transportation to peroxisome.</title>
        <authorList>
            <person name="Fu X."/>
        </authorList>
    </citation>
    <scope>NUCLEOTIDE SEQUENCE [LARGE SCALE GENOMIC DNA]</scope>
</reference>
<dbReference type="Proteomes" id="UP001353858">
    <property type="component" value="Unassembled WGS sequence"/>
</dbReference>
<keyword evidence="2" id="KW-1185">Reference proteome</keyword>
<evidence type="ECO:0000313" key="2">
    <source>
        <dbReference type="Proteomes" id="UP001353858"/>
    </source>
</evidence>
<gene>
    <name evidence="1" type="ORF">RN001_014316</name>
</gene>
<name>A0AAN7P5M9_9COLE</name>
<proteinExistence type="predicted"/>
<organism evidence="1 2">
    <name type="scientific">Aquatica leii</name>
    <dbReference type="NCBI Taxonomy" id="1421715"/>
    <lineage>
        <taxon>Eukaryota</taxon>
        <taxon>Metazoa</taxon>
        <taxon>Ecdysozoa</taxon>
        <taxon>Arthropoda</taxon>
        <taxon>Hexapoda</taxon>
        <taxon>Insecta</taxon>
        <taxon>Pterygota</taxon>
        <taxon>Neoptera</taxon>
        <taxon>Endopterygota</taxon>
        <taxon>Coleoptera</taxon>
        <taxon>Polyphaga</taxon>
        <taxon>Elateriformia</taxon>
        <taxon>Elateroidea</taxon>
        <taxon>Lampyridae</taxon>
        <taxon>Luciolinae</taxon>
        <taxon>Aquatica</taxon>
    </lineage>
</organism>
<evidence type="ECO:0000313" key="1">
    <source>
        <dbReference type="EMBL" id="KAK4874956.1"/>
    </source>
</evidence>
<comment type="caution">
    <text evidence="1">The sequence shown here is derived from an EMBL/GenBank/DDBJ whole genome shotgun (WGS) entry which is preliminary data.</text>
</comment>
<sequence length="157" mass="18220">MEPTNHLDDCYFCVVDVKGFNRNQTWRYPDLQSTKCLVLHSENLPRSIYVSKVIRIPSETIMLPNSHKSGPSTSGSEWEAEKSTPKLFSQNELSDLIRDPNLSKQGSELLASRLKEKNLLAPTVTIITYRRREKELLQFFNRSNKLSTWLKLLLVYF</sequence>
<accession>A0AAN7P5M9</accession>
<protein>
    <submittedName>
        <fullName evidence="1">Uncharacterized protein</fullName>
    </submittedName>
</protein>
<dbReference type="EMBL" id="JARPUR010000006">
    <property type="protein sequence ID" value="KAK4874956.1"/>
    <property type="molecule type" value="Genomic_DNA"/>
</dbReference>